<evidence type="ECO:0000256" key="2">
    <source>
        <dbReference type="ARBA" id="ARBA00022598"/>
    </source>
</evidence>
<dbReference type="Gene3D" id="3.30.300.30">
    <property type="match status" value="1"/>
</dbReference>
<dbReference type="InterPro" id="IPR000873">
    <property type="entry name" value="AMP-dep_synth/lig_dom"/>
</dbReference>
<comment type="caution">
    <text evidence="4">The sequence shown here is derived from an EMBL/GenBank/DDBJ whole genome shotgun (WGS) entry which is preliminary data.</text>
</comment>
<dbReference type="PANTHER" id="PTHR22754:SF32">
    <property type="entry name" value="DISCO-INTERACTING PROTEIN 2"/>
    <property type="match status" value="1"/>
</dbReference>
<protein>
    <submittedName>
        <fullName evidence="4">Fatty acyl-AMP ligase</fullName>
    </submittedName>
</protein>
<reference evidence="4 5" key="1">
    <citation type="journal article" date="2019" name="Int. J. Syst. Evol. Microbiol.">
        <title>The Global Catalogue of Microorganisms (GCM) 10K type strain sequencing project: providing services to taxonomists for standard genome sequencing and annotation.</title>
        <authorList>
            <consortium name="The Broad Institute Genomics Platform"/>
            <consortium name="The Broad Institute Genome Sequencing Center for Infectious Disease"/>
            <person name="Wu L."/>
            <person name="Ma J."/>
        </authorList>
    </citation>
    <scope>NUCLEOTIDE SEQUENCE [LARGE SCALE GENOMIC DNA]</scope>
    <source>
        <strain evidence="4 5">JCM 15478</strain>
    </source>
</reference>
<comment type="similarity">
    <text evidence="1">Belongs to the ATP-dependent AMP-binding enzyme family.</text>
</comment>
<dbReference type="RefSeq" id="WP_344534820.1">
    <property type="nucleotide sequence ID" value="NZ_BAAAPE010000025.1"/>
</dbReference>
<dbReference type="SUPFAM" id="SSF56801">
    <property type="entry name" value="Acetyl-CoA synthetase-like"/>
    <property type="match status" value="1"/>
</dbReference>
<gene>
    <name evidence="4" type="ORF">GCM10009801_74760</name>
</gene>
<name>A0ABN2X0T0_9ACTN</name>
<dbReference type="Proteomes" id="UP001500016">
    <property type="component" value="Unassembled WGS sequence"/>
</dbReference>
<proteinExistence type="inferred from homology"/>
<feature type="domain" description="AMP-dependent synthetase/ligase" evidence="3">
    <location>
        <begin position="14"/>
        <end position="411"/>
    </location>
</feature>
<organism evidence="4 5">
    <name type="scientific">Streptomyces albiaxialis</name>
    <dbReference type="NCBI Taxonomy" id="329523"/>
    <lineage>
        <taxon>Bacteria</taxon>
        <taxon>Bacillati</taxon>
        <taxon>Actinomycetota</taxon>
        <taxon>Actinomycetes</taxon>
        <taxon>Kitasatosporales</taxon>
        <taxon>Streptomycetaceae</taxon>
        <taxon>Streptomyces</taxon>
    </lineage>
</organism>
<dbReference type="InterPro" id="IPR040097">
    <property type="entry name" value="FAAL/FAAC"/>
</dbReference>
<keyword evidence="5" id="KW-1185">Reference proteome</keyword>
<evidence type="ECO:0000256" key="1">
    <source>
        <dbReference type="ARBA" id="ARBA00006432"/>
    </source>
</evidence>
<dbReference type="InterPro" id="IPR042099">
    <property type="entry name" value="ANL_N_sf"/>
</dbReference>
<sequence>MVDLLGARCVSEVFELHARERGDRPAVAIVGDPADPASAQVLSYAELDQAARTVARELLQTCPAGSRVLLLQPTSAEFVASVLGCFYAGMVAVPSSMPGRYRQDRERVRGIAHDAEVACVLTTPGEQEEVLAWTEQHGFTVPVLPQRIDLTLPADDLRPYDCDQHSVAVLQYTSGSTSAPKGSVVTHGNLLANAATTAAAFPLEEGERFGGWLPNYHDMGLMGLILSPLLAGYGTALMSPSAFLRRPRTWLQLIDNFDIALSAAPNFAYDLCVTRLSEEDVRGIDLSRWKYAVSGSEPVKASVLNSFAARFGTTGFRPDRFVPCFGMAEATLLVSASPRRTPVVLRCDAAALEQDRVEPATGDDAPAELVSCGEVLDMDARIVDPRTLRELPSGQVGEIWLRGPSVVHGYWRNEEATGAAFDRRVGGEGGFMRTGDLGVLIGGELYVTGRIKELMIIRGRNIYPHDIEHELREQHPQLRDAVGSVVSVATPEDDEGRLVVIHEVRRRSPDEELAQLAARLRSTISREFGLKAHSVLLMRRGGVRRTTSGKVQRSTMRELYLRGELEPLWADGYRPQAAPTASGAGES</sequence>
<dbReference type="PANTHER" id="PTHR22754">
    <property type="entry name" value="DISCO-INTERACTING PROTEIN 2 DIP2 -RELATED"/>
    <property type="match status" value="1"/>
</dbReference>
<evidence type="ECO:0000313" key="5">
    <source>
        <dbReference type="Proteomes" id="UP001500016"/>
    </source>
</evidence>
<dbReference type="Pfam" id="PF00501">
    <property type="entry name" value="AMP-binding"/>
    <property type="match status" value="1"/>
</dbReference>
<keyword evidence="2 4" id="KW-0436">Ligase</keyword>
<dbReference type="InterPro" id="IPR045851">
    <property type="entry name" value="AMP-bd_C_sf"/>
</dbReference>
<dbReference type="PROSITE" id="PS00455">
    <property type="entry name" value="AMP_BINDING"/>
    <property type="match status" value="1"/>
</dbReference>
<dbReference type="CDD" id="cd05931">
    <property type="entry name" value="FAAL"/>
    <property type="match status" value="1"/>
</dbReference>
<evidence type="ECO:0000313" key="4">
    <source>
        <dbReference type="EMBL" id="GAA2101448.1"/>
    </source>
</evidence>
<dbReference type="EMBL" id="BAAAPE010000025">
    <property type="protein sequence ID" value="GAA2101448.1"/>
    <property type="molecule type" value="Genomic_DNA"/>
</dbReference>
<evidence type="ECO:0000259" key="3">
    <source>
        <dbReference type="Pfam" id="PF00501"/>
    </source>
</evidence>
<dbReference type="Gene3D" id="3.40.50.12780">
    <property type="entry name" value="N-terminal domain of ligase-like"/>
    <property type="match status" value="1"/>
</dbReference>
<dbReference type="GO" id="GO:0016874">
    <property type="term" value="F:ligase activity"/>
    <property type="evidence" value="ECO:0007669"/>
    <property type="project" value="UniProtKB-KW"/>
</dbReference>
<dbReference type="InterPro" id="IPR020845">
    <property type="entry name" value="AMP-binding_CS"/>
</dbReference>
<accession>A0ABN2X0T0</accession>